<dbReference type="HOGENOM" id="CLU_966134_0_0_10"/>
<accession>D2QEW0</accession>
<reference evidence="1 2" key="1">
    <citation type="journal article" date="2010" name="Stand. Genomic Sci.">
        <title>Complete genome sequence of Spirosoma linguale type strain (1).</title>
        <authorList>
            <person name="Lail K."/>
            <person name="Sikorski J."/>
            <person name="Saunders E."/>
            <person name="Lapidus A."/>
            <person name="Glavina Del Rio T."/>
            <person name="Copeland A."/>
            <person name="Tice H."/>
            <person name="Cheng J.-F."/>
            <person name="Lucas S."/>
            <person name="Nolan M."/>
            <person name="Bruce D."/>
            <person name="Goodwin L."/>
            <person name="Pitluck S."/>
            <person name="Ivanova N."/>
            <person name="Mavromatis K."/>
            <person name="Ovchinnikova G."/>
            <person name="Pati A."/>
            <person name="Chen A."/>
            <person name="Palaniappan K."/>
            <person name="Land M."/>
            <person name="Hauser L."/>
            <person name="Chang Y.-J."/>
            <person name="Jeffries C.D."/>
            <person name="Chain P."/>
            <person name="Brettin T."/>
            <person name="Detter J.C."/>
            <person name="Schuetze A."/>
            <person name="Rohde M."/>
            <person name="Tindall B.J."/>
            <person name="Goeker M."/>
            <person name="Bristow J."/>
            <person name="Eisen J.A."/>
            <person name="Markowitz V."/>
            <person name="Hugenholtz P."/>
            <person name="Kyrpides N.C."/>
            <person name="Klenk H.-P."/>
            <person name="Chen F."/>
        </authorList>
    </citation>
    <scope>NUCLEOTIDE SEQUENCE [LARGE SCALE GENOMIC DNA]</scope>
    <source>
        <strain evidence="2">ATCC 33905 / DSM 74 / LMG 10896 / Claus 1</strain>
    </source>
</reference>
<dbReference type="Proteomes" id="UP000002028">
    <property type="component" value="Chromosome"/>
</dbReference>
<proteinExistence type="predicted"/>
<dbReference type="STRING" id="504472.Slin_5335"/>
<keyword evidence="2" id="KW-1185">Reference proteome</keyword>
<gene>
    <name evidence="1" type="ordered locus">Slin_5335</name>
</gene>
<name>D2QEW0_SPILD</name>
<protein>
    <submittedName>
        <fullName evidence="1">Uncharacterized protein</fullName>
    </submittedName>
</protein>
<evidence type="ECO:0000313" key="1">
    <source>
        <dbReference type="EMBL" id="ADB41304.1"/>
    </source>
</evidence>
<organism evidence="1 2">
    <name type="scientific">Spirosoma linguale (strain ATCC 33905 / DSM 74 / LMG 10896 / Claus 1)</name>
    <dbReference type="NCBI Taxonomy" id="504472"/>
    <lineage>
        <taxon>Bacteria</taxon>
        <taxon>Pseudomonadati</taxon>
        <taxon>Bacteroidota</taxon>
        <taxon>Cytophagia</taxon>
        <taxon>Cytophagales</taxon>
        <taxon>Cytophagaceae</taxon>
        <taxon>Spirosoma</taxon>
    </lineage>
</organism>
<dbReference type="KEGG" id="sli:Slin_5335"/>
<sequence length="288" mass="33765">MDKLDKYVDQWLNDADLFEIADSLLFEIRLDERLEFVYNTHVQVNGIRIFDAFIVRFEQIKRELDKPLREEMKGWNAYIIQEKTEGRIPDLEGIPTLAELRKDQGYPTDTLFPHHWRKMTHISWQYVEDVKTIVREFKHNKKSNSLEYTSVECRKLNSKNVPYNSIDVKGNSSAIGFDVYVNEKYRGILMPYLIKEYTGKKPKQFGYMLYALNTLGLIGVTTMANQTQLYEDLKITFGEVGTRQRLQQLINELSRASSNEEINIKRHIHSIKAHLQSGNTDNLLLSCY</sequence>
<dbReference type="AlphaFoldDB" id="D2QEW0"/>
<evidence type="ECO:0000313" key="2">
    <source>
        <dbReference type="Proteomes" id="UP000002028"/>
    </source>
</evidence>
<dbReference type="EMBL" id="CP001769">
    <property type="protein sequence ID" value="ADB41304.1"/>
    <property type="molecule type" value="Genomic_DNA"/>
</dbReference>
<dbReference type="RefSeq" id="WP_012929800.1">
    <property type="nucleotide sequence ID" value="NC_013730.1"/>
</dbReference>